<dbReference type="PIR" id="T28281">
    <property type="entry name" value="T28281"/>
</dbReference>
<gene>
    <name evidence="1" type="primary">MSV120</name>
</gene>
<name>Q9YVX2_MSEPV</name>
<dbReference type="KEGG" id="vg:1449925"/>
<sequence length="251" mass="29202">MESKKATKKESKEKIETPINENEIVNDILSMEKLDKYFTDKKFINLTPIDTFESLVSKIDKYHNELNMYITTFCVMLKMSDDNHIPLTEVYKTIIENTNKVYSVNPFISESFTISCAGIGENGIDCNTIVHPTALCKVANYDIMLISPQIIVDYITPSLDISYKCIKDKIEKFFKLVNEFIILAYIYHKNNNKNKKYNYRKKNINNPNTISKIDLQKMQKYGDFKPKYIKKDEKIDHSITNAKLDLSSIDN</sequence>
<organismHost>
    <name type="scientific">Melanoplus sanguinipes</name>
    <name type="common">Migratory grasshopper</name>
    <dbReference type="NCBI Taxonomy" id="65742"/>
</organismHost>
<dbReference type="GeneID" id="1449925"/>
<dbReference type="EMBL" id="AF063866">
    <property type="protein sequence ID" value="AAC97662.1"/>
    <property type="molecule type" value="Genomic_DNA"/>
</dbReference>
<dbReference type="Proteomes" id="UP000172353">
    <property type="component" value="Segment"/>
</dbReference>
<proteinExistence type="predicted"/>
<protein>
    <submittedName>
        <fullName evidence="1">Uncharacterized protein</fullName>
    </submittedName>
</protein>
<dbReference type="RefSeq" id="NP_048191.1">
    <property type="nucleotide sequence ID" value="NC_001993.1"/>
</dbReference>
<evidence type="ECO:0000313" key="2">
    <source>
        <dbReference type="Proteomes" id="UP000172353"/>
    </source>
</evidence>
<organism evidence="1 2">
    <name type="scientific">Melanoplus sanguinipes entomopoxvirus</name>
    <name type="common">MsEPV</name>
    <dbReference type="NCBI Taxonomy" id="83191"/>
    <lineage>
        <taxon>Viruses</taxon>
        <taxon>Varidnaviria</taxon>
        <taxon>Bamfordvirae</taxon>
        <taxon>Nucleocytoviricota</taxon>
        <taxon>Pokkesviricetes</taxon>
        <taxon>Chitovirales</taxon>
        <taxon>Poxviridae</taxon>
        <taxon>Entomopoxvirinae</taxon>
        <taxon>Deltaentomopoxvirus</taxon>
        <taxon>Deltaentomopoxvirus msanguinipes</taxon>
    </lineage>
</organism>
<reference evidence="1 2" key="1">
    <citation type="journal article" date="1999" name="J. Virol.">
        <title>The genome of Melanoplus sanguinipes entomopoxvirus.</title>
        <authorList>
            <person name="Afonso C.L."/>
            <person name="Tulman E.R."/>
            <person name="Lu Z."/>
            <person name="Oma E."/>
            <person name="Kutish G.F."/>
            <person name="Rock D.L."/>
        </authorList>
    </citation>
    <scope>NUCLEOTIDE SEQUENCE [LARGE SCALE GENOMIC DNA]</scope>
    <source>
        <strain evidence="1">Tucson</strain>
    </source>
</reference>
<evidence type="ECO:0000313" key="1">
    <source>
        <dbReference type="EMBL" id="AAC97662.1"/>
    </source>
</evidence>
<keyword evidence="2" id="KW-1185">Reference proteome</keyword>
<accession>Q9YVX2</accession>